<gene>
    <name evidence="10" type="ORF">D917_00365</name>
</gene>
<evidence type="ECO:0000259" key="9">
    <source>
        <dbReference type="Pfam" id="PF00462"/>
    </source>
</evidence>
<dbReference type="Proteomes" id="UP000243006">
    <property type="component" value="Unassembled WGS sequence"/>
</dbReference>
<dbReference type="GO" id="GO:0015036">
    <property type="term" value="F:disulfide oxidoreductase activity"/>
    <property type="evidence" value="ECO:0007669"/>
    <property type="project" value="InterPro"/>
</dbReference>
<protein>
    <recommendedName>
        <fullName evidence="7">Glutaredoxin</fullName>
    </recommendedName>
</protein>
<evidence type="ECO:0000256" key="3">
    <source>
        <dbReference type="ARBA" id="ARBA00022723"/>
    </source>
</evidence>
<dbReference type="GO" id="GO:0051537">
    <property type="term" value="F:2 iron, 2 sulfur cluster binding"/>
    <property type="evidence" value="ECO:0007669"/>
    <property type="project" value="UniProtKB-KW"/>
</dbReference>
<dbReference type="InterPro" id="IPR004480">
    <property type="entry name" value="Monothiol_GRX-rel"/>
</dbReference>
<keyword evidence="6" id="KW-0676">Redox-active center</keyword>
<dbReference type="EMBL" id="LVZM01019687">
    <property type="protein sequence ID" value="OUC41789.1"/>
    <property type="molecule type" value="Genomic_DNA"/>
</dbReference>
<dbReference type="InterPro" id="IPR036249">
    <property type="entry name" value="Thioredoxin-like_sf"/>
</dbReference>
<dbReference type="InterPro" id="IPR002109">
    <property type="entry name" value="Glutaredoxin"/>
</dbReference>
<dbReference type="PANTHER" id="PTHR10293">
    <property type="entry name" value="GLUTAREDOXIN FAMILY MEMBER"/>
    <property type="match status" value="1"/>
</dbReference>
<keyword evidence="2 8" id="KW-0001">2Fe-2S</keyword>
<dbReference type="FunFam" id="3.40.30.10:FF:000005">
    <property type="entry name" value="Glutaredoxin 5"/>
    <property type="match status" value="1"/>
</dbReference>
<name>A0A1Y3EDU9_9BILA</name>
<dbReference type="Gene3D" id="3.40.30.10">
    <property type="entry name" value="Glutaredoxin"/>
    <property type="match status" value="1"/>
</dbReference>
<keyword evidence="5 8" id="KW-0411">Iron-sulfur</keyword>
<keyword evidence="3 8" id="KW-0479">Metal-binding</keyword>
<reference evidence="10 11" key="1">
    <citation type="submission" date="2015-04" db="EMBL/GenBank/DDBJ databases">
        <title>Draft genome of the roundworm Trichinella nativa.</title>
        <authorList>
            <person name="Mitreva M."/>
        </authorList>
    </citation>
    <scope>NUCLEOTIDE SEQUENCE [LARGE SCALE GENOMIC DNA]</scope>
    <source>
        <strain evidence="10 11">ISS45</strain>
    </source>
</reference>
<feature type="domain" description="Glutaredoxin" evidence="9">
    <location>
        <begin position="33"/>
        <end position="97"/>
    </location>
</feature>
<organism evidence="10 11">
    <name type="scientific">Trichinella nativa</name>
    <dbReference type="NCBI Taxonomy" id="6335"/>
    <lineage>
        <taxon>Eukaryota</taxon>
        <taxon>Metazoa</taxon>
        <taxon>Ecdysozoa</taxon>
        <taxon>Nematoda</taxon>
        <taxon>Enoplea</taxon>
        <taxon>Dorylaimia</taxon>
        <taxon>Trichinellida</taxon>
        <taxon>Trichinellidae</taxon>
        <taxon>Trichinella</taxon>
    </lineage>
</organism>
<dbReference type="PROSITE" id="PS51354">
    <property type="entry name" value="GLUTAREDOXIN_2"/>
    <property type="match status" value="1"/>
</dbReference>
<evidence type="ECO:0000256" key="4">
    <source>
        <dbReference type="ARBA" id="ARBA00023004"/>
    </source>
</evidence>
<dbReference type="CDD" id="cd03028">
    <property type="entry name" value="GRX_PICOT_like"/>
    <property type="match status" value="1"/>
</dbReference>
<dbReference type="PIRSF" id="PIRSF005894">
    <property type="entry name" value="Monothiol_GRX"/>
    <property type="match status" value="1"/>
</dbReference>
<dbReference type="AlphaFoldDB" id="A0A1Y3EDU9"/>
<evidence type="ECO:0000256" key="8">
    <source>
        <dbReference type="PIRSR" id="PIRSR005894-2"/>
    </source>
</evidence>
<comment type="caution">
    <text evidence="10">The sequence shown here is derived from an EMBL/GenBank/DDBJ whole genome shotgun (WGS) entry which is preliminary data.</text>
</comment>
<accession>A0A1Y3EDU9</accession>
<proteinExistence type="inferred from homology"/>
<evidence type="ECO:0000256" key="2">
    <source>
        <dbReference type="ARBA" id="ARBA00022714"/>
    </source>
</evidence>
<evidence type="ECO:0000313" key="10">
    <source>
        <dbReference type="EMBL" id="OUC41789.1"/>
    </source>
</evidence>
<comment type="similarity">
    <text evidence="1 7">Belongs to the glutaredoxin family. Monothiol subfamily.</text>
</comment>
<evidence type="ECO:0000256" key="1">
    <source>
        <dbReference type="ARBA" id="ARBA00009630"/>
    </source>
</evidence>
<dbReference type="Pfam" id="PF00462">
    <property type="entry name" value="Glutaredoxin"/>
    <property type="match status" value="1"/>
</dbReference>
<dbReference type="GO" id="GO:0046872">
    <property type="term" value="F:metal ion binding"/>
    <property type="evidence" value="ECO:0007669"/>
    <property type="project" value="UniProtKB-KW"/>
</dbReference>
<evidence type="ECO:0000256" key="7">
    <source>
        <dbReference type="PIRNR" id="PIRNR005894"/>
    </source>
</evidence>
<dbReference type="GO" id="GO:0005759">
    <property type="term" value="C:mitochondrial matrix"/>
    <property type="evidence" value="ECO:0007669"/>
    <property type="project" value="TreeGrafter"/>
</dbReference>
<dbReference type="InterPro" id="IPR033658">
    <property type="entry name" value="GRX_PICOT-like"/>
</dbReference>
<evidence type="ECO:0000256" key="5">
    <source>
        <dbReference type="ARBA" id="ARBA00023014"/>
    </source>
</evidence>
<dbReference type="NCBIfam" id="TIGR00365">
    <property type="entry name" value="Grx4 family monothiol glutaredoxin"/>
    <property type="match status" value="1"/>
</dbReference>
<dbReference type="InterPro" id="IPR014434">
    <property type="entry name" value="Monothiol_GRX"/>
</dbReference>
<evidence type="ECO:0000313" key="11">
    <source>
        <dbReference type="Proteomes" id="UP000243006"/>
    </source>
</evidence>
<evidence type="ECO:0000256" key="6">
    <source>
        <dbReference type="ARBA" id="ARBA00023284"/>
    </source>
</evidence>
<dbReference type="SUPFAM" id="SSF52833">
    <property type="entry name" value="Thioredoxin-like"/>
    <property type="match status" value="1"/>
</dbReference>
<dbReference type="PANTHER" id="PTHR10293:SF16">
    <property type="entry name" value="GLUTAREDOXIN-RELATED PROTEIN 5, MITOCHONDRIAL"/>
    <property type="match status" value="1"/>
</dbReference>
<feature type="binding site" evidence="8">
    <location>
        <position position="46"/>
    </location>
    <ligand>
        <name>[2Fe-2S] cluster</name>
        <dbReference type="ChEBI" id="CHEBI:190135"/>
        <note>ligand shared between dimeric partners</note>
    </ligand>
</feature>
<sequence length="126" mass="14578">MWRSVPAFRTLLHNCFSSMSRTDVEKLVNSHKVVVFMKGIPEQPLCGFSNLVVQILKMHEVPFQAYNVLEDESLRQGIKDYTDWQTIPQVFVNGKFIGGADILLEMHKNRQLEKVWQENGVKKESV</sequence>
<keyword evidence="4 8" id="KW-0408">Iron</keyword>